<reference evidence="2" key="1">
    <citation type="submission" date="2017-04" db="EMBL/GenBank/DDBJ databases">
        <title>Function of individual gut microbiota members based on whole genome sequencing of pure cultures obtained from chicken caecum.</title>
        <authorList>
            <person name="Medvecky M."/>
            <person name="Cejkova D."/>
            <person name="Polansky O."/>
            <person name="Karasova D."/>
            <person name="Kubasova T."/>
            <person name="Cizek A."/>
            <person name="Rychlik I."/>
        </authorList>
    </citation>
    <scope>NUCLEOTIDE SEQUENCE [LARGE SCALE GENOMIC DNA]</scope>
    <source>
        <strain evidence="2">An180</strain>
    </source>
</reference>
<dbReference type="AlphaFoldDB" id="A0A1Y4LBF1"/>
<evidence type="ECO:0000313" key="1">
    <source>
        <dbReference type="EMBL" id="OUP54054.1"/>
    </source>
</evidence>
<dbReference type="RefSeq" id="WP_087370315.1">
    <property type="nucleotide sequence ID" value="NZ_NFKK01000002.1"/>
</dbReference>
<evidence type="ECO:0000313" key="2">
    <source>
        <dbReference type="Proteomes" id="UP000195897"/>
    </source>
</evidence>
<organism evidence="1 2">
    <name type="scientific">Butyricicoccus pullicaecorum</name>
    <dbReference type="NCBI Taxonomy" id="501571"/>
    <lineage>
        <taxon>Bacteria</taxon>
        <taxon>Bacillati</taxon>
        <taxon>Bacillota</taxon>
        <taxon>Clostridia</taxon>
        <taxon>Eubacteriales</taxon>
        <taxon>Butyricicoccaceae</taxon>
        <taxon>Butyricicoccus</taxon>
    </lineage>
</organism>
<comment type="caution">
    <text evidence="1">The sequence shown here is derived from an EMBL/GenBank/DDBJ whole genome shotgun (WGS) entry which is preliminary data.</text>
</comment>
<dbReference type="Proteomes" id="UP000195897">
    <property type="component" value="Unassembled WGS sequence"/>
</dbReference>
<name>A0A1Y4LBF1_9FIRM</name>
<dbReference type="EMBL" id="NFKK01000002">
    <property type="protein sequence ID" value="OUP54054.1"/>
    <property type="molecule type" value="Genomic_DNA"/>
</dbReference>
<gene>
    <name evidence="1" type="ORF">B5F17_02265</name>
</gene>
<accession>A0A1Y4LBF1</accession>
<proteinExistence type="predicted"/>
<protein>
    <submittedName>
        <fullName evidence="1">Uncharacterized protein</fullName>
    </submittedName>
</protein>
<sequence>MTRRVKTVRNFAIVLVILAVVFWRAALYLTSDACVLASVEELGYGTCEIIRRDAYEDGYVYALRAVDGEYVFHRTERFGPFWHTGGGGGSMDFEPRDGAPIYTTMGGNDEICYDICKRHNPDIARIEWVCKDGTVIAADDWTQDIILTVISSGLENAQGNVRAYDTAGNLVYEKEVIG</sequence>